<evidence type="ECO:0000256" key="1">
    <source>
        <dbReference type="SAM" id="Coils"/>
    </source>
</evidence>
<evidence type="ECO:0000313" key="3">
    <source>
        <dbReference type="Proteomes" id="UP000199615"/>
    </source>
</evidence>
<dbReference type="Proteomes" id="UP000199615">
    <property type="component" value="Unassembled WGS sequence"/>
</dbReference>
<name>A0A1H8V7Q1_9BRAD</name>
<feature type="coiled-coil region" evidence="1">
    <location>
        <begin position="26"/>
        <end position="53"/>
    </location>
</feature>
<reference evidence="3" key="1">
    <citation type="submission" date="2016-10" db="EMBL/GenBank/DDBJ databases">
        <authorList>
            <person name="Varghese N."/>
            <person name="Submissions S."/>
        </authorList>
    </citation>
    <scope>NUCLEOTIDE SEQUENCE [LARGE SCALE GENOMIC DNA]</scope>
    <source>
        <strain evidence="3">DSM 123</strain>
    </source>
</reference>
<gene>
    <name evidence="2" type="ORF">SAMN05444123_108106</name>
</gene>
<protein>
    <submittedName>
        <fullName evidence="2">Uncharacterized protein</fullName>
    </submittedName>
</protein>
<keyword evidence="3" id="KW-1185">Reference proteome</keyword>
<accession>A0A1H8V7Q1</accession>
<evidence type="ECO:0000313" key="2">
    <source>
        <dbReference type="EMBL" id="SEP11465.1"/>
    </source>
</evidence>
<dbReference type="EMBL" id="FODT01000008">
    <property type="protein sequence ID" value="SEP11465.1"/>
    <property type="molecule type" value="Genomic_DNA"/>
</dbReference>
<dbReference type="RefSeq" id="WP_092685147.1">
    <property type="nucleotide sequence ID" value="NZ_FODT01000008.1"/>
</dbReference>
<dbReference type="AlphaFoldDB" id="A0A1H8V7Q1"/>
<sequence>MTIADIKQQIDGPSAANAAAVVRKAREELNQRRLALVEEAADLTKQLAEAEGADRPNVKAATNIRALREAIHADCQAVQEAACEMNLLLLSIEGEPQPASSVKPEWSIKEAN</sequence>
<organism evidence="2 3">
    <name type="scientific">Rhodopseudomonas pseudopalustris</name>
    <dbReference type="NCBI Taxonomy" id="1513892"/>
    <lineage>
        <taxon>Bacteria</taxon>
        <taxon>Pseudomonadati</taxon>
        <taxon>Pseudomonadota</taxon>
        <taxon>Alphaproteobacteria</taxon>
        <taxon>Hyphomicrobiales</taxon>
        <taxon>Nitrobacteraceae</taxon>
        <taxon>Rhodopseudomonas</taxon>
    </lineage>
</organism>
<keyword evidence="1" id="KW-0175">Coiled coil</keyword>
<proteinExistence type="predicted"/>